<keyword evidence="6" id="KW-0479">Metal-binding</keyword>
<keyword evidence="3 11" id="KW-0813">Transport</keyword>
<keyword evidence="11" id="KW-0679">Respiratory chain</keyword>
<dbReference type="AlphaFoldDB" id="A0AAW9DTD4"/>
<gene>
    <name evidence="15" type="ORF">SIL87_16320</name>
</gene>
<dbReference type="GO" id="GO:0009055">
    <property type="term" value="F:electron transfer activity"/>
    <property type="evidence" value="ECO:0007669"/>
    <property type="project" value="InterPro"/>
</dbReference>
<dbReference type="Gene3D" id="1.20.810.10">
    <property type="entry name" value="Cytochrome Bc1 Complex, Chain C"/>
    <property type="match status" value="1"/>
</dbReference>
<dbReference type="GO" id="GO:0016491">
    <property type="term" value="F:oxidoreductase activity"/>
    <property type="evidence" value="ECO:0007669"/>
    <property type="project" value="InterPro"/>
</dbReference>
<keyword evidence="5 11" id="KW-0812">Transmembrane</keyword>
<protein>
    <recommendedName>
        <fullName evidence="11">Cytochrome b</fullName>
    </recommendedName>
</protein>
<keyword evidence="7 11" id="KW-0249">Electron transport</keyword>
<comment type="cofactor">
    <cofactor evidence="11">
        <name>heme b</name>
        <dbReference type="ChEBI" id="CHEBI:60344"/>
    </cofactor>
    <text evidence="11">Binds 2 heme groups non-covalently.</text>
</comment>
<dbReference type="EMBL" id="JAWXYB010000018">
    <property type="protein sequence ID" value="MDX5932323.1"/>
    <property type="molecule type" value="Genomic_DNA"/>
</dbReference>
<dbReference type="InterPro" id="IPR027387">
    <property type="entry name" value="Cytb/b6-like_sf"/>
</dbReference>
<comment type="caution">
    <text evidence="15">The sequence shown here is derived from an EMBL/GenBank/DDBJ whole genome shotgun (WGS) entry which is preliminary data.</text>
</comment>
<dbReference type="Pfam" id="PF00032">
    <property type="entry name" value="Cytochrom_B_C"/>
    <property type="match status" value="1"/>
</dbReference>
<evidence type="ECO:0000313" key="16">
    <source>
        <dbReference type="Proteomes" id="UP001279553"/>
    </source>
</evidence>
<feature type="transmembrane region" description="Helical" evidence="12">
    <location>
        <begin position="233"/>
        <end position="258"/>
    </location>
</feature>
<dbReference type="InterPro" id="IPR005798">
    <property type="entry name" value="Cyt_b/b6_C"/>
</dbReference>
<sequence length="374" mass="39169">MKPHPGWLEARLPIGAWYRAGWRDAPVPGNLTLVFSAGLMVAVALAVITLSGIWLGLAYVGAPGAAALSIARYTNEVPFGWLVFDLHRDGVTMLFGVVYLGLLRGMYYGSYRGGRELAWILEVARFAVFLGLGFFGFAMSGGAGAQRAMLAMARHIAAIPLAGPVVARDFLGGNRIGPTSIAHMAMTHIAIGFLVLLIAMLGYLASRLAPPAHPDGVGAATARKMVPQRAYTAQIFTAFVVFALIFAAIVTVAPALGYPPHVAGVPWYLLVFDGLGQAGRSPGGGVALGVAAVLLLGALPWLDRGTVASGRYRPIYAAFVLLFALDVTVLGVATAAGSTGVMIAATIWVFVHFLVVTPLVTLLEVARPIPGQPA</sequence>
<dbReference type="GO" id="GO:0022904">
    <property type="term" value="P:respiratory electron transport chain"/>
    <property type="evidence" value="ECO:0007669"/>
    <property type="project" value="InterPro"/>
</dbReference>
<feature type="transmembrane region" description="Helical" evidence="12">
    <location>
        <begin position="123"/>
        <end position="145"/>
    </location>
</feature>
<name>A0AAW9DTD4_ACIAO</name>
<feature type="domain" description="Cytochrome b/b6 N-terminal region profile" evidence="13">
    <location>
        <begin position="4"/>
        <end position="215"/>
    </location>
</feature>
<dbReference type="PROSITE" id="PS51003">
    <property type="entry name" value="CYTB_CTER"/>
    <property type="match status" value="1"/>
</dbReference>
<evidence type="ECO:0000256" key="8">
    <source>
        <dbReference type="ARBA" id="ARBA00022989"/>
    </source>
</evidence>
<evidence type="ECO:0000256" key="12">
    <source>
        <dbReference type="SAM" id="Phobius"/>
    </source>
</evidence>
<dbReference type="PANTHER" id="PTHR19271">
    <property type="entry name" value="CYTOCHROME B"/>
    <property type="match status" value="1"/>
</dbReference>
<dbReference type="PANTHER" id="PTHR19271:SF16">
    <property type="entry name" value="CYTOCHROME B"/>
    <property type="match status" value="1"/>
</dbReference>
<dbReference type="SUPFAM" id="SSF81342">
    <property type="entry name" value="Transmembrane di-heme cytochromes"/>
    <property type="match status" value="1"/>
</dbReference>
<dbReference type="RefSeq" id="WP_319615167.1">
    <property type="nucleotide sequence ID" value="NZ_JAWXYB010000018.1"/>
</dbReference>
<comment type="subunit">
    <text evidence="2 11">The main subunits of complex b-c1 are: cytochrome b, cytochrome c1 and the Rieske protein.</text>
</comment>
<evidence type="ECO:0000259" key="13">
    <source>
        <dbReference type="PROSITE" id="PS51002"/>
    </source>
</evidence>
<feature type="domain" description="Cytochrome b/b6 C-terminal region profile" evidence="14">
    <location>
        <begin position="266"/>
        <end position="371"/>
    </location>
</feature>
<evidence type="ECO:0000259" key="14">
    <source>
        <dbReference type="PROSITE" id="PS51003"/>
    </source>
</evidence>
<dbReference type="Proteomes" id="UP001279553">
    <property type="component" value="Unassembled WGS sequence"/>
</dbReference>
<evidence type="ECO:0000256" key="1">
    <source>
        <dbReference type="ARBA" id="ARBA00004141"/>
    </source>
</evidence>
<dbReference type="InterPro" id="IPR016174">
    <property type="entry name" value="Di-haem_cyt_TM"/>
</dbReference>
<keyword evidence="9" id="KW-0408">Iron</keyword>
<evidence type="ECO:0000256" key="11">
    <source>
        <dbReference type="RuleBase" id="RU003385"/>
    </source>
</evidence>
<comment type="similarity">
    <text evidence="11">Belongs to the cytochrome b family.</text>
</comment>
<organism evidence="15 16">
    <name type="scientific">Acidiphilium acidophilum</name>
    <name type="common">Thiobacillus acidophilus</name>
    <dbReference type="NCBI Taxonomy" id="76588"/>
    <lineage>
        <taxon>Bacteria</taxon>
        <taxon>Pseudomonadati</taxon>
        <taxon>Pseudomonadota</taxon>
        <taxon>Alphaproteobacteria</taxon>
        <taxon>Acetobacterales</taxon>
        <taxon>Acidocellaceae</taxon>
        <taxon>Acidiphilium</taxon>
    </lineage>
</organism>
<evidence type="ECO:0000256" key="6">
    <source>
        <dbReference type="ARBA" id="ARBA00022723"/>
    </source>
</evidence>
<feature type="transmembrane region" description="Helical" evidence="12">
    <location>
        <begin position="314"/>
        <end position="336"/>
    </location>
</feature>
<dbReference type="InterPro" id="IPR036150">
    <property type="entry name" value="Cyt_b/b6_C_sf"/>
</dbReference>
<keyword evidence="4 11" id="KW-0349">Heme</keyword>
<feature type="transmembrane region" description="Helical" evidence="12">
    <location>
        <begin position="181"/>
        <end position="204"/>
    </location>
</feature>
<feature type="transmembrane region" description="Helical" evidence="12">
    <location>
        <begin position="342"/>
        <end position="363"/>
    </location>
</feature>
<feature type="transmembrane region" description="Helical" evidence="12">
    <location>
        <begin position="278"/>
        <end position="302"/>
    </location>
</feature>
<comment type="subcellular location">
    <subcellularLocation>
        <location evidence="1">Membrane</location>
        <topology evidence="1">Multi-pass membrane protein</topology>
    </subcellularLocation>
</comment>
<dbReference type="GO" id="GO:0016020">
    <property type="term" value="C:membrane"/>
    <property type="evidence" value="ECO:0007669"/>
    <property type="project" value="UniProtKB-SubCell"/>
</dbReference>
<proteinExistence type="inferred from homology"/>
<feature type="transmembrane region" description="Helical" evidence="12">
    <location>
        <begin position="91"/>
        <end position="111"/>
    </location>
</feature>
<dbReference type="SUPFAM" id="SSF81648">
    <property type="entry name" value="a domain/subunit of cytochrome bc1 complex (Ubiquinol-cytochrome c reductase)"/>
    <property type="match status" value="1"/>
</dbReference>
<evidence type="ECO:0000256" key="10">
    <source>
        <dbReference type="ARBA" id="ARBA00023136"/>
    </source>
</evidence>
<dbReference type="GO" id="GO:0046872">
    <property type="term" value="F:metal ion binding"/>
    <property type="evidence" value="ECO:0007669"/>
    <property type="project" value="UniProtKB-KW"/>
</dbReference>
<feature type="transmembrane region" description="Helical" evidence="12">
    <location>
        <begin position="53"/>
        <end position="71"/>
    </location>
</feature>
<evidence type="ECO:0000256" key="4">
    <source>
        <dbReference type="ARBA" id="ARBA00022617"/>
    </source>
</evidence>
<keyword evidence="8 12" id="KW-1133">Transmembrane helix</keyword>
<evidence type="ECO:0000256" key="7">
    <source>
        <dbReference type="ARBA" id="ARBA00022982"/>
    </source>
</evidence>
<comment type="function">
    <text evidence="11">Component of the ubiquinol-cytochrome c reductase complex (complex III or cytochrome b-c1 complex), which is a respiratory chain that generates an electrochemical potential coupled to ATP synthesis.</text>
</comment>
<keyword evidence="16" id="KW-1185">Reference proteome</keyword>
<reference evidence="15 16" key="1">
    <citation type="submission" date="2023-11" db="EMBL/GenBank/DDBJ databases">
        <title>MicrobeMod: A computational toolkit for identifying prokaryotic methylation and restriction-modification with nanopore sequencing.</title>
        <authorList>
            <person name="Crits-Christoph A."/>
            <person name="Kang S.C."/>
            <person name="Lee H."/>
            <person name="Ostrov N."/>
        </authorList>
    </citation>
    <scope>NUCLEOTIDE SEQUENCE [LARGE SCALE GENOMIC DNA]</scope>
    <source>
        <strain evidence="15 16">DSMZ 700</strain>
    </source>
</reference>
<keyword evidence="10 12" id="KW-0472">Membrane</keyword>
<evidence type="ECO:0000256" key="9">
    <source>
        <dbReference type="ARBA" id="ARBA00023004"/>
    </source>
</evidence>
<evidence type="ECO:0000256" key="5">
    <source>
        <dbReference type="ARBA" id="ARBA00022692"/>
    </source>
</evidence>
<feature type="transmembrane region" description="Helical" evidence="12">
    <location>
        <begin position="27"/>
        <end position="48"/>
    </location>
</feature>
<accession>A0AAW9DTD4</accession>
<evidence type="ECO:0000256" key="3">
    <source>
        <dbReference type="ARBA" id="ARBA00022448"/>
    </source>
</evidence>
<dbReference type="PROSITE" id="PS51002">
    <property type="entry name" value="CYTB_NTER"/>
    <property type="match status" value="1"/>
</dbReference>
<evidence type="ECO:0000313" key="15">
    <source>
        <dbReference type="EMBL" id="MDX5932323.1"/>
    </source>
</evidence>
<evidence type="ECO:0000256" key="2">
    <source>
        <dbReference type="ARBA" id="ARBA00011649"/>
    </source>
</evidence>
<dbReference type="InterPro" id="IPR005797">
    <property type="entry name" value="Cyt_b/b6_N"/>
</dbReference>
<dbReference type="Pfam" id="PF00033">
    <property type="entry name" value="Cytochrome_B"/>
    <property type="match status" value="1"/>
</dbReference>